<reference evidence="1 2" key="1">
    <citation type="submission" date="2014-04" db="EMBL/GenBank/DDBJ databases">
        <authorList>
            <consortium name="DOE Joint Genome Institute"/>
            <person name="Kuo A."/>
            <person name="Tarkka M."/>
            <person name="Buscot F."/>
            <person name="Kohler A."/>
            <person name="Nagy L.G."/>
            <person name="Floudas D."/>
            <person name="Copeland A."/>
            <person name="Barry K.W."/>
            <person name="Cichocki N."/>
            <person name="Veneault-Fourrey C."/>
            <person name="LaButti K."/>
            <person name="Lindquist E.A."/>
            <person name="Lipzen A."/>
            <person name="Lundell T."/>
            <person name="Morin E."/>
            <person name="Murat C."/>
            <person name="Sun H."/>
            <person name="Tunlid A."/>
            <person name="Henrissat B."/>
            <person name="Grigoriev I.V."/>
            <person name="Hibbett D.S."/>
            <person name="Martin F."/>
            <person name="Nordberg H.P."/>
            <person name="Cantor M.N."/>
            <person name="Hua S.X."/>
        </authorList>
    </citation>
    <scope>NUCLEOTIDE SEQUENCE [LARGE SCALE GENOMIC DNA]</scope>
    <source>
        <strain evidence="1 2">F 1598</strain>
    </source>
</reference>
<gene>
    <name evidence="1" type="ORF">PILCRDRAFT_718084</name>
</gene>
<evidence type="ECO:0000313" key="2">
    <source>
        <dbReference type="Proteomes" id="UP000054166"/>
    </source>
</evidence>
<name>A0A0C3AJ22_PILCF</name>
<protein>
    <submittedName>
        <fullName evidence="1">Uncharacterized protein</fullName>
    </submittedName>
</protein>
<proteinExistence type="predicted"/>
<accession>A0A0C3AJ22</accession>
<dbReference type="HOGENOM" id="CLU_2923494_0_0_1"/>
<evidence type="ECO:0000313" key="1">
    <source>
        <dbReference type="EMBL" id="KIM73853.1"/>
    </source>
</evidence>
<dbReference type="AlphaFoldDB" id="A0A0C3AJ22"/>
<keyword evidence="2" id="KW-1185">Reference proteome</keyword>
<reference evidence="2" key="2">
    <citation type="submission" date="2015-01" db="EMBL/GenBank/DDBJ databases">
        <title>Evolutionary Origins and Diversification of the Mycorrhizal Mutualists.</title>
        <authorList>
            <consortium name="DOE Joint Genome Institute"/>
            <consortium name="Mycorrhizal Genomics Consortium"/>
            <person name="Kohler A."/>
            <person name="Kuo A."/>
            <person name="Nagy L.G."/>
            <person name="Floudas D."/>
            <person name="Copeland A."/>
            <person name="Barry K.W."/>
            <person name="Cichocki N."/>
            <person name="Veneault-Fourrey C."/>
            <person name="LaButti K."/>
            <person name="Lindquist E.A."/>
            <person name="Lipzen A."/>
            <person name="Lundell T."/>
            <person name="Morin E."/>
            <person name="Murat C."/>
            <person name="Riley R."/>
            <person name="Ohm R."/>
            <person name="Sun H."/>
            <person name="Tunlid A."/>
            <person name="Henrissat B."/>
            <person name="Grigoriev I.V."/>
            <person name="Hibbett D.S."/>
            <person name="Martin F."/>
        </authorList>
    </citation>
    <scope>NUCLEOTIDE SEQUENCE [LARGE SCALE GENOMIC DNA]</scope>
    <source>
        <strain evidence="2">F 1598</strain>
    </source>
</reference>
<organism evidence="1 2">
    <name type="scientific">Piloderma croceum (strain F 1598)</name>
    <dbReference type="NCBI Taxonomy" id="765440"/>
    <lineage>
        <taxon>Eukaryota</taxon>
        <taxon>Fungi</taxon>
        <taxon>Dikarya</taxon>
        <taxon>Basidiomycota</taxon>
        <taxon>Agaricomycotina</taxon>
        <taxon>Agaricomycetes</taxon>
        <taxon>Agaricomycetidae</taxon>
        <taxon>Atheliales</taxon>
        <taxon>Atheliaceae</taxon>
        <taxon>Piloderma</taxon>
    </lineage>
</organism>
<dbReference type="EMBL" id="KN833072">
    <property type="protein sequence ID" value="KIM73853.1"/>
    <property type="molecule type" value="Genomic_DNA"/>
</dbReference>
<sequence>MGNRARAQTRTYEFTMLMYWQRKVLHMITCILSTHTLGKHLPTGKYGLKLQQSSSERYKTY</sequence>
<dbReference type="InParanoid" id="A0A0C3AJ22"/>
<dbReference type="Proteomes" id="UP000054166">
    <property type="component" value="Unassembled WGS sequence"/>
</dbReference>